<organism evidence="3 4">
    <name type="scientific">Batillaria attramentaria</name>
    <dbReference type="NCBI Taxonomy" id="370345"/>
    <lineage>
        <taxon>Eukaryota</taxon>
        <taxon>Metazoa</taxon>
        <taxon>Spiralia</taxon>
        <taxon>Lophotrochozoa</taxon>
        <taxon>Mollusca</taxon>
        <taxon>Gastropoda</taxon>
        <taxon>Caenogastropoda</taxon>
        <taxon>Sorbeoconcha</taxon>
        <taxon>Cerithioidea</taxon>
        <taxon>Batillariidae</taxon>
        <taxon>Batillaria</taxon>
    </lineage>
</organism>
<dbReference type="PANTHER" id="PTHR36493">
    <property type="entry name" value="NEUROBLAST DIFFERENTIATION-ASSOCIATED PROTEIN AHNAK-LIKE PROTEIN"/>
    <property type="match status" value="1"/>
</dbReference>
<comment type="caution">
    <text evidence="3">The sequence shown here is derived from an EMBL/GenBank/DDBJ whole genome shotgun (WGS) entry which is preliminary data.</text>
</comment>
<gene>
    <name evidence="3" type="ORF">BaRGS_00010735</name>
</gene>
<protein>
    <recommendedName>
        <fullName evidence="2">C1q domain-containing protein</fullName>
    </recommendedName>
</protein>
<reference evidence="3 4" key="1">
    <citation type="journal article" date="2023" name="Sci. Data">
        <title>Genome assembly of the Korean intertidal mud-creeper Batillaria attramentaria.</title>
        <authorList>
            <person name="Patra A.K."/>
            <person name="Ho P.T."/>
            <person name="Jun S."/>
            <person name="Lee S.J."/>
            <person name="Kim Y."/>
            <person name="Won Y.J."/>
        </authorList>
    </citation>
    <scope>NUCLEOTIDE SEQUENCE [LARGE SCALE GENOMIC DNA]</scope>
    <source>
        <strain evidence="3">Wonlab-2016</strain>
    </source>
</reference>
<dbReference type="SUPFAM" id="SSF49842">
    <property type="entry name" value="TNF-like"/>
    <property type="match status" value="1"/>
</dbReference>
<evidence type="ECO:0000313" key="4">
    <source>
        <dbReference type="Proteomes" id="UP001519460"/>
    </source>
</evidence>
<dbReference type="PROSITE" id="PS50871">
    <property type="entry name" value="C1Q"/>
    <property type="match status" value="1"/>
</dbReference>
<dbReference type="EMBL" id="JACVVK020000053">
    <property type="protein sequence ID" value="KAK7498147.1"/>
    <property type="molecule type" value="Genomic_DNA"/>
</dbReference>
<dbReference type="SMART" id="SM00110">
    <property type="entry name" value="C1Q"/>
    <property type="match status" value="1"/>
</dbReference>
<feature type="domain" description="C1q" evidence="2">
    <location>
        <begin position="593"/>
        <end position="736"/>
    </location>
</feature>
<evidence type="ECO:0000259" key="2">
    <source>
        <dbReference type="PROSITE" id="PS50871"/>
    </source>
</evidence>
<dbReference type="AlphaFoldDB" id="A0ABD0LGH2"/>
<name>A0ABD0LGH2_9CAEN</name>
<feature type="coiled-coil region" evidence="1">
    <location>
        <begin position="565"/>
        <end position="592"/>
    </location>
</feature>
<sequence length="736" mass="80118">MTWHDEVGKDLQACVGYPVTFGWNYSLDQSSENETRSQWTAVLNGRTVNLDENSTEFAFDGSGRMTLLSASLAHSGTYSLHVEVATISANGSEETKTYERSANLTVLEAPSTTGEPLQATLNPKPVKVQSGNQTEWGIELSFGTFETRGHPAVSAHWTTPSLKVLPSSSYSSGSFHLTVSNVETGPYRVQLSPKEPALRCSDQDAEVLRSALVTVEDITFRLMLLEVRAAELENRTAELAAKDSELDAKHSELDAKDSELENRTTELAAKNAELYAKDSELDAKDSELENRTAELAAKDSELDAKDSELETRTAELAAKNAELVAKDSELDAKDSELETRTAELAAKDSELETRTAELAAKNVELVAKDSELDAKDSELETRTAQLAAKDSELVAKDSELDAKDSELETRTAELVAKNAELVAKDSELDAKDSELETRTAQLAAKDSELAAKDSELETRTAQLAANDAELETRTAELEAKDSELAAKDSELETRTAQLAANDAELETRTAQLAAKDSELDAKDSELETRTAQLAAKDSELETRTAQLAAKDSELETRSAELEDTASALQKSVAGMDDRADKLESRCSALELRTDSPVVAFRVGLSWGSHGLRGSIRNEGYKRVVVFDTVFMNIGNGYNRATGKFTAPVGGLYVFFASYDCDEKGRYMGLVFEANGELVSLTRCKAPHSAILTKTPSVVVSLNKGQTALVRASRDSGTDPITWYYTYTFSGFLLQKF</sequence>
<evidence type="ECO:0000313" key="3">
    <source>
        <dbReference type="EMBL" id="KAK7498147.1"/>
    </source>
</evidence>
<feature type="coiled-coil region" evidence="1">
    <location>
        <begin position="215"/>
        <end position="242"/>
    </location>
</feature>
<accession>A0ABD0LGH2</accession>
<dbReference type="InterPro" id="IPR001073">
    <property type="entry name" value="C1q_dom"/>
</dbReference>
<dbReference type="PANTHER" id="PTHR36493:SF12">
    <property type="entry name" value="TRICHOHYALIN-LIKE"/>
    <property type="match status" value="1"/>
</dbReference>
<evidence type="ECO:0000256" key="1">
    <source>
        <dbReference type="SAM" id="Coils"/>
    </source>
</evidence>
<dbReference type="Gene3D" id="2.60.120.40">
    <property type="match status" value="1"/>
</dbReference>
<dbReference type="InterPro" id="IPR008983">
    <property type="entry name" value="Tumour_necrosis_fac-like_dom"/>
</dbReference>
<dbReference type="Proteomes" id="UP001519460">
    <property type="component" value="Unassembled WGS sequence"/>
</dbReference>
<proteinExistence type="predicted"/>
<keyword evidence="1" id="KW-0175">Coiled coil</keyword>
<keyword evidence="4" id="KW-1185">Reference proteome</keyword>
<dbReference type="Pfam" id="PF00386">
    <property type="entry name" value="C1q"/>
    <property type="match status" value="1"/>
</dbReference>